<proteinExistence type="predicted"/>
<comment type="caution">
    <text evidence="2">The sequence shown here is derived from an EMBL/GenBank/DDBJ whole genome shotgun (WGS) entry which is preliminary data.</text>
</comment>
<protein>
    <recommendedName>
        <fullName evidence="1">F-box domain-containing protein</fullName>
    </recommendedName>
</protein>
<dbReference type="SMART" id="SM00256">
    <property type="entry name" value="FBOX"/>
    <property type="match status" value="1"/>
</dbReference>
<dbReference type="Proteomes" id="UP000187203">
    <property type="component" value="Unassembled WGS sequence"/>
</dbReference>
<evidence type="ECO:0000313" key="3">
    <source>
        <dbReference type="Proteomes" id="UP000187203"/>
    </source>
</evidence>
<dbReference type="STRING" id="93759.A0A1R3GIL3"/>
<dbReference type="AlphaFoldDB" id="A0A1R3GIL3"/>
<organism evidence="2 3">
    <name type="scientific">Corchorus olitorius</name>
    <dbReference type="NCBI Taxonomy" id="93759"/>
    <lineage>
        <taxon>Eukaryota</taxon>
        <taxon>Viridiplantae</taxon>
        <taxon>Streptophyta</taxon>
        <taxon>Embryophyta</taxon>
        <taxon>Tracheophyta</taxon>
        <taxon>Spermatophyta</taxon>
        <taxon>Magnoliopsida</taxon>
        <taxon>eudicotyledons</taxon>
        <taxon>Gunneridae</taxon>
        <taxon>Pentapetalae</taxon>
        <taxon>rosids</taxon>
        <taxon>malvids</taxon>
        <taxon>Malvales</taxon>
        <taxon>Malvaceae</taxon>
        <taxon>Grewioideae</taxon>
        <taxon>Apeibeae</taxon>
        <taxon>Corchorus</taxon>
    </lineage>
</organism>
<dbReference type="PANTHER" id="PTHR31672:SF13">
    <property type="entry name" value="F-BOX PROTEIN CPR30-LIKE"/>
    <property type="match status" value="1"/>
</dbReference>
<dbReference type="EMBL" id="AWUE01022475">
    <property type="protein sequence ID" value="OMO57907.1"/>
    <property type="molecule type" value="Genomic_DNA"/>
</dbReference>
<dbReference type="InterPro" id="IPR017451">
    <property type="entry name" value="F-box-assoc_interact_dom"/>
</dbReference>
<dbReference type="InterPro" id="IPR036047">
    <property type="entry name" value="F-box-like_dom_sf"/>
</dbReference>
<evidence type="ECO:0000259" key="1">
    <source>
        <dbReference type="PROSITE" id="PS50181"/>
    </source>
</evidence>
<dbReference type="InterPro" id="IPR050796">
    <property type="entry name" value="SCF_F-box_component"/>
</dbReference>
<sequence>MPSRISLPDDIFVEILCRLAVKDLLRLRCGSKDCRDLIDSPNFVKLHLSHSLKTNSHRSLIILTDKSKSFSVDLDSLEIPQIKCSDILTDLQVKKFPIIGSCNGLIALETINGDAIVICNPTTRKIWLVPKPDVTLPAGTILVDYGFGYDPVSDDYKLVALIRR</sequence>
<gene>
    <name evidence="2" type="ORF">COLO4_35010</name>
</gene>
<evidence type="ECO:0000313" key="2">
    <source>
        <dbReference type="EMBL" id="OMO57907.1"/>
    </source>
</evidence>
<dbReference type="OrthoDB" id="1733701at2759"/>
<dbReference type="PROSITE" id="PS50181">
    <property type="entry name" value="FBOX"/>
    <property type="match status" value="1"/>
</dbReference>
<feature type="domain" description="F-box" evidence="1">
    <location>
        <begin position="1"/>
        <end position="46"/>
    </location>
</feature>
<dbReference type="InterPro" id="IPR013187">
    <property type="entry name" value="F-box-assoc_dom_typ3"/>
</dbReference>
<name>A0A1R3GIL3_9ROSI</name>
<dbReference type="Pfam" id="PF08268">
    <property type="entry name" value="FBA_3"/>
    <property type="match status" value="1"/>
</dbReference>
<dbReference type="PANTHER" id="PTHR31672">
    <property type="entry name" value="BNACNNG10540D PROTEIN"/>
    <property type="match status" value="1"/>
</dbReference>
<dbReference type="SUPFAM" id="SSF81383">
    <property type="entry name" value="F-box domain"/>
    <property type="match status" value="1"/>
</dbReference>
<dbReference type="InterPro" id="IPR001810">
    <property type="entry name" value="F-box_dom"/>
</dbReference>
<dbReference type="NCBIfam" id="TIGR01640">
    <property type="entry name" value="F_box_assoc_1"/>
    <property type="match status" value="1"/>
</dbReference>
<reference evidence="3" key="1">
    <citation type="submission" date="2013-09" db="EMBL/GenBank/DDBJ databases">
        <title>Corchorus olitorius genome sequencing.</title>
        <authorList>
            <person name="Alam M."/>
            <person name="Haque M.S."/>
            <person name="Islam M.S."/>
            <person name="Emdad E.M."/>
            <person name="Islam M.M."/>
            <person name="Ahmed B."/>
            <person name="Halim A."/>
            <person name="Hossen Q.M.M."/>
            <person name="Hossain M.Z."/>
            <person name="Ahmed R."/>
            <person name="Khan M.M."/>
            <person name="Islam R."/>
            <person name="Rashid M.M."/>
            <person name="Khan S.A."/>
            <person name="Rahman M.S."/>
            <person name="Alam M."/>
            <person name="Yahiya A.S."/>
            <person name="Khan M.S."/>
            <person name="Azam M.S."/>
            <person name="Haque T."/>
            <person name="Lashkar M.Z.H."/>
            <person name="Akhand A.I."/>
            <person name="Morshed G."/>
            <person name="Roy S."/>
            <person name="Uddin K.S."/>
            <person name="Rabeya T."/>
            <person name="Hossain A.S."/>
            <person name="Chowdhury A."/>
            <person name="Snigdha A.R."/>
            <person name="Mortoza M.S."/>
            <person name="Matin S.A."/>
            <person name="Hoque S.M.E."/>
            <person name="Islam M.K."/>
            <person name="Roy D.K."/>
            <person name="Haider R."/>
            <person name="Moosa M.M."/>
            <person name="Elias S.M."/>
            <person name="Hasan A.M."/>
            <person name="Jahan S."/>
            <person name="Shafiuddin M."/>
            <person name="Mahmood N."/>
            <person name="Shommy N.S."/>
        </authorList>
    </citation>
    <scope>NUCLEOTIDE SEQUENCE [LARGE SCALE GENOMIC DNA]</scope>
    <source>
        <strain evidence="3">cv. O-4</strain>
    </source>
</reference>
<dbReference type="Pfam" id="PF00646">
    <property type="entry name" value="F-box"/>
    <property type="match status" value="1"/>
</dbReference>
<keyword evidence="3" id="KW-1185">Reference proteome</keyword>
<accession>A0A1R3GIL3</accession>